<evidence type="ECO:0000256" key="1">
    <source>
        <dbReference type="SAM" id="Phobius"/>
    </source>
</evidence>
<feature type="transmembrane region" description="Helical" evidence="1">
    <location>
        <begin position="166"/>
        <end position="188"/>
    </location>
</feature>
<proteinExistence type="predicted"/>
<dbReference type="Pfam" id="PF01965">
    <property type="entry name" value="DJ-1_PfpI"/>
    <property type="match status" value="1"/>
</dbReference>
<dbReference type="PANTHER" id="PTHR43130:SF7">
    <property type="entry name" value="DJ-1_PFPI DOMAIN-CONTAINING PROTEIN"/>
    <property type="match status" value="1"/>
</dbReference>
<evidence type="ECO:0000256" key="2">
    <source>
        <dbReference type="SAM" id="SignalP"/>
    </source>
</evidence>
<feature type="signal peptide" evidence="2">
    <location>
        <begin position="1"/>
        <end position="18"/>
    </location>
</feature>
<name>A0A9W4IIZ9_PENOL</name>
<dbReference type="SUPFAM" id="SSF52317">
    <property type="entry name" value="Class I glutamine amidotransferase-like"/>
    <property type="match status" value="1"/>
</dbReference>
<keyword evidence="5" id="KW-1185">Reference proteome</keyword>
<dbReference type="InterPro" id="IPR002818">
    <property type="entry name" value="DJ-1/PfpI"/>
</dbReference>
<dbReference type="OrthoDB" id="543156at2759"/>
<gene>
    <name evidence="4" type="ORF">POLS_LOCUS9719</name>
</gene>
<dbReference type="AlphaFoldDB" id="A0A9W4IIZ9"/>
<dbReference type="InterPro" id="IPR029062">
    <property type="entry name" value="Class_I_gatase-like"/>
</dbReference>
<sequence>MALHIGVLLLNTPQLLDLAAIDLFYMTTPTYLTACSLPTPLLSLARPLTIHYIAPQTPVSTTSNLTILPTHTLSSPDIAPHTLDILLIPGPSPQAHIPEDILDFVAAHHAAGTDILSICTAALVIASAGVSAGRRVTGPRLMIPELRARFPESNWVDGRVVRDRNLWSCGVFPLLSFFLLLSLLFMLGSDWFRWDYEWAGSGGCVSV</sequence>
<evidence type="ECO:0000313" key="5">
    <source>
        <dbReference type="Proteomes" id="UP001153618"/>
    </source>
</evidence>
<keyword evidence="1" id="KW-0812">Transmembrane</keyword>
<organism evidence="4 5">
    <name type="scientific">Penicillium olsonii</name>
    <dbReference type="NCBI Taxonomy" id="99116"/>
    <lineage>
        <taxon>Eukaryota</taxon>
        <taxon>Fungi</taxon>
        <taxon>Dikarya</taxon>
        <taxon>Ascomycota</taxon>
        <taxon>Pezizomycotina</taxon>
        <taxon>Eurotiomycetes</taxon>
        <taxon>Eurotiomycetidae</taxon>
        <taxon>Eurotiales</taxon>
        <taxon>Aspergillaceae</taxon>
        <taxon>Penicillium</taxon>
    </lineage>
</organism>
<comment type="caution">
    <text evidence="4">The sequence shown here is derived from an EMBL/GenBank/DDBJ whole genome shotgun (WGS) entry which is preliminary data.</text>
</comment>
<keyword evidence="1" id="KW-0472">Membrane</keyword>
<dbReference type="InterPro" id="IPR052158">
    <property type="entry name" value="INH-QAR"/>
</dbReference>
<accession>A0A9W4IIZ9</accession>
<dbReference type="EMBL" id="CAJVOS010000104">
    <property type="protein sequence ID" value="CAG8292309.1"/>
    <property type="molecule type" value="Genomic_DNA"/>
</dbReference>
<feature type="domain" description="DJ-1/PfpI" evidence="3">
    <location>
        <begin position="48"/>
        <end position="167"/>
    </location>
</feature>
<dbReference type="Proteomes" id="UP001153618">
    <property type="component" value="Unassembled WGS sequence"/>
</dbReference>
<dbReference type="PANTHER" id="PTHR43130">
    <property type="entry name" value="ARAC-FAMILY TRANSCRIPTIONAL REGULATOR"/>
    <property type="match status" value="1"/>
</dbReference>
<reference evidence="4" key="1">
    <citation type="submission" date="2021-07" db="EMBL/GenBank/DDBJ databases">
        <authorList>
            <person name="Branca A.L. A."/>
        </authorList>
    </citation>
    <scope>NUCLEOTIDE SEQUENCE</scope>
</reference>
<feature type="chain" id="PRO_5040743119" description="DJ-1/PfpI domain-containing protein" evidence="2">
    <location>
        <begin position="19"/>
        <end position="207"/>
    </location>
</feature>
<evidence type="ECO:0000313" key="4">
    <source>
        <dbReference type="EMBL" id="CAG8292309.1"/>
    </source>
</evidence>
<dbReference type="Gene3D" id="3.40.50.880">
    <property type="match status" value="1"/>
</dbReference>
<keyword evidence="2" id="KW-0732">Signal</keyword>
<protein>
    <recommendedName>
        <fullName evidence="3">DJ-1/PfpI domain-containing protein</fullName>
    </recommendedName>
</protein>
<keyword evidence="1" id="KW-1133">Transmembrane helix</keyword>
<evidence type="ECO:0000259" key="3">
    <source>
        <dbReference type="Pfam" id="PF01965"/>
    </source>
</evidence>